<dbReference type="InterPro" id="IPR017853">
    <property type="entry name" value="GH"/>
</dbReference>
<dbReference type="EMBL" id="GQ918152">
    <property type="protein sequence ID" value="ADO00363.1"/>
    <property type="molecule type" value="Genomic_DNA"/>
</dbReference>
<accession>G0T546</accession>
<organism evidence="1 2">
    <name type="scientific">Wiseana iridescent virus</name>
    <name type="common">WIV</name>
    <name type="synonym">Insect iridescent virus type 9</name>
    <dbReference type="NCBI Taxonomy" id="68347"/>
    <lineage>
        <taxon>Viruses</taxon>
        <taxon>Varidnaviria</taxon>
        <taxon>Bamfordvirae</taxon>
        <taxon>Nucleocytoviricota</taxon>
        <taxon>Megaviricetes</taxon>
        <taxon>Pimascovirales</taxon>
        <taxon>Pimascovirales incertae sedis</taxon>
        <taxon>Iridoviridae</taxon>
        <taxon>Betairidovirinae</taxon>
        <taxon>Chloriridovirus</taxon>
        <taxon>Chloriridovirus wiseana1</taxon>
        <taxon>Invertebrate iridescent virus 9</taxon>
    </lineage>
</organism>
<dbReference type="Gene3D" id="3.20.20.80">
    <property type="entry name" value="Glycosidases"/>
    <property type="match status" value="1"/>
</dbReference>
<reference evidence="1 2" key="1">
    <citation type="journal article" date="2011" name="J. Virol.">
        <title>Genomic and proteomic analysis of invertebrate iridovirus type 9.</title>
        <authorList>
            <person name="Wong C.K."/>
            <person name="Young V.L."/>
            <person name="Kleffmann T."/>
            <person name="Ward V.K."/>
        </authorList>
    </citation>
    <scope>NUCLEOTIDE SEQUENCE [LARGE SCALE GENOMIC DNA]</scope>
</reference>
<dbReference type="Proteomes" id="UP000112896">
    <property type="component" value="Segment"/>
</dbReference>
<evidence type="ECO:0000313" key="1">
    <source>
        <dbReference type="EMBL" id="ADO00363.1"/>
    </source>
</evidence>
<evidence type="ECO:0008006" key="3">
    <source>
        <dbReference type="Google" id="ProtNLM"/>
    </source>
</evidence>
<name>G0T546_IRV9</name>
<dbReference type="SUPFAM" id="SSF51445">
    <property type="entry name" value="(Trans)glycosidases"/>
    <property type="match status" value="1"/>
</dbReference>
<organismHost>
    <name type="scientific">Wiseana cervinata</name>
    <dbReference type="NCBI Taxonomy" id="107013"/>
</organismHost>
<dbReference type="RefSeq" id="YP_004732803.1">
    <property type="nucleotide sequence ID" value="NC_015780.1"/>
</dbReference>
<dbReference type="GeneID" id="10963742"/>
<dbReference type="InterPro" id="IPR052750">
    <property type="entry name" value="GH18_Chitinase"/>
</dbReference>
<dbReference type="PANTHER" id="PTHR42976">
    <property type="entry name" value="BIFUNCTIONAL CHITINASE/LYSOZYME-RELATED"/>
    <property type="match status" value="1"/>
</dbReference>
<dbReference type="KEGG" id="vg:10963742"/>
<keyword evidence="2" id="KW-1185">Reference proteome</keyword>
<protein>
    <recommendedName>
        <fullName evidence="3">GH18 domain-containing protein</fullName>
    </recommendedName>
</protein>
<dbReference type="PANTHER" id="PTHR42976:SF1">
    <property type="entry name" value="GH18 DOMAIN-CONTAINING PROTEIN-RELATED"/>
    <property type="match status" value="1"/>
</dbReference>
<proteinExistence type="predicted"/>
<sequence length="305" mass="33892">MVKFTPFIDTSINAIWNDWQHYPNGRPNYLYSKQAVEWNADGLVFGFITLSAKGKACWAAQDTMPLDWSLPLAKELTLSGKETIISFGGASNPDISYKFSIDELVQTYLDVIELYNPSGLDFDLENGLYDAEKISSAISVVKSKYPNCNISLTLPTMPTGLTTVGLKIVSIFQKKNFDFVVNGMAMDYYSPEAALDMGKAAIEAAKSIASQLAKVYPYEPFIYSKVGITPMIGLNDDLSMFKLKDAVLLGSFQKLNFMGFWSFNRDNPSSLGHVDLQTSSNPEQKESGEYTMTFVKAIHSSEEEL</sequence>
<evidence type="ECO:0000313" key="2">
    <source>
        <dbReference type="Proteomes" id="UP000112896"/>
    </source>
</evidence>